<accession>A0A165MSH2</accession>
<proteinExistence type="predicted"/>
<keyword evidence="3" id="KW-1185">Reference proteome</keyword>
<name>A0A165MSH2_9AGAM</name>
<dbReference type="InParanoid" id="A0A165MSH2"/>
<organism evidence="2 3">
    <name type="scientific">Neolentinus lepideus HHB14362 ss-1</name>
    <dbReference type="NCBI Taxonomy" id="1314782"/>
    <lineage>
        <taxon>Eukaryota</taxon>
        <taxon>Fungi</taxon>
        <taxon>Dikarya</taxon>
        <taxon>Basidiomycota</taxon>
        <taxon>Agaricomycotina</taxon>
        <taxon>Agaricomycetes</taxon>
        <taxon>Gloeophyllales</taxon>
        <taxon>Gloeophyllaceae</taxon>
        <taxon>Neolentinus</taxon>
    </lineage>
</organism>
<sequence>MSVPAMHTPSRHPMDRDTLHEGAGSLGFELGGGGIGRARSCSGGERESKMEIAQVDGCRRRVWRGKRREETHYYTSGPRSGTTAGGAHVEVPNCVGMRSGKDSPVREVGPESQQASVQKEEWKGGMGIGIGIGTWNLEMGGEIGNGGGWGDAEMEETLTWPPIHLVKEQSAASQRKGEFG</sequence>
<feature type="region of interest" description="Disordered" evidence="1">
    <location>
        <begin position="100"/>
        <end position="119"/>
    </location>
</feature>
<protein>
    <submittedName>
        <fullName evidence="2">Uncharacterized protein</fullName>
    </submittedName>
</protein>
<dbReference type="EMBL" id="KV425664">
    <property type="protein sequence ID" value="KZT18716.1"/>
    <property type="molecule type" value="Genomic_DNA"/>
</dbReference>
<gene>
    <name evidence="2" type="ORF">NEOLEDRAFT_1152438</name>
</gene>
<evidence type="ECO:0000313" key="3">
    <source>
        <dbReference type="Proteomes" id="UP000076761"/>
    </source>
</evidence>
<evidence type="ECO:0000256" key="1">
    <source>
        <dbReference type="SAM" id="MobiDB-lite"/>
    </source>
</evidence>
<evidence type="ECO:0000313" key="2">
    <source>
        <dbReference type="EMBL" id="KZT18716.1"/>
    </source>
</evidence>
<dbReference type="Proteomes" id="UP000076761">
    <property type="component" value="Unassembled WGS sequence"/>
</dbReference>
<reference evidence="2 3" key="1">
    <citation type="journal article" date="2016" name="Mol. Biol. Evol.">
        <title>Comparative Genomics of Early-Diverging Mushroom-Forming Fungi Provides Insights into the Origins of Lignocellulose Decay Capabilities.</title>
        <authorList>
            <person name="Nagy L.G."/>
            <person name="Riley R."/>
            <person name="Tritt A."/>
            <person name="Adam C."/>
            <person name="Daum C."/>
            <person name="Floudas D."/>
            <person name="Sun H."/>
            <person name="Yadav J.S."/>
            <person name="Pangilinan J."/>
            <person name="Larsson K.H."/>
            <person name="Matsuura K."/>
            <person name="Barry K."/>
            <person name="Labutti K."/>
            <person name="Kuo R."/>
            <person name="Ohm R.A."/>
            <person name="Bhattacharya S.S."/>
            <person name="Shirouzu T."/>
            <person name="Yoshinaga Y."/>
            <person name="Martin F.M."/>
            <person name="Grigoriev I.V."/>
            <person name="Hibbett D.S."/>
        </authorList>
    </citation>
    <scope>NUCLEOTIDE SEQUENCE [LARGE SCALE GENOMIC DNA]</scope>
    <source>
        <strain evidence="2 3">HHB14362 ss-1</strain>
    </source>
</reference>
<feature type="compositionally biased region" description="Basic and acidic residues" evidence="1">
    <location>
        <begin position="100"/>
        <end position="109"/>
    </location>
</feature>
<feature type="region of interest" description="Disordered" evidence="1">
    <location>
        <begin position="1"/>
        <end position="33"/>
    </location>
</feature>
<dbReference type="AlphaFoldDB" id="A0A165MSH2"/>